<evidence type="ECO:0000256" key="1">
    <source>
        <dbReference type="ARBA" id="ARBA00004370"/>
    </source>
</evidence>
<gene>
    <name evidence="10" type="ORF">E6O75_ATG08589</name>
</gene>
<keyword evidence="6 7" id="KW-0472">Membrane</keyword>
<dbReference type="Gene3D" id="1.20.120.1770">
    <property type="match status" value="1"/>
</dbReference>
<proteinExistence type="predicted"/>
<dbReference type="Pfam" id="PF03188">
    <property type="entry name" value="Cytochrom_B561"/>
    <property type="match status" value="1"/>
</dbReference>
<feature type="transmembrane region" description="Helical" evidence="7">
    <location>
        <begin position="139"/>
        <end position="161"/>
    </location>
</feature>
<feature type="transmembrane region" description="Helical" evidence="7">
    <location>
        <begin position="182"/>
        <end position="200"/>
    </location>
</feature>
<evidence type="ECO:0000256" key="5">
    <source>
        <dbReference type="ARBA" id="ARBA00022989"/>
    </source>
</evidence>
<evidence type="ECO:0000256" key="7">
    <source>
        <dbReference type="SAM" id="Phobius"/>
    </source>
</evidence>
<dbReference type="PANTHER" id="PTHR47797:SF1">
    <property type="entry name" value="CYTOCHROME B561 DOMAIN-CONTAINING PROTEIN-RELATED"/>
    <property type="match status" value="1"/>
</dbReference>
<dbReference type="EMBL" id="SNSC02000021">
    <property type="protein sequence ID" value="TID15336.1"/>
    <property type="molecule type" value="Genomic_DNA"/>
</dbReference>
<feature type="domain" description="Cytochrome b561" evidence="9">
    <location>
        <begin position="69"/>
        <end position="195"/>
    </location>
</feature>
<evidence type="ECO:0000259" key="9">
    <source>
        <dbReference type="SMART" id="SM00665"/>
    </source>
</evidence>
<dbReference type="InterPro" id="IPR006593">
    <property type="entry name" value="Cyt_b561/ferric_Rdtase_TM"/>
</dbReference>
<dbReference type="CDD" id="cd08760">
    <property type="entry name" value="Cyt_b561_FRRS1_like"/>
    <property type="match status" value="1"/>
</dbReference>
<keyword evidence="2" id="KW-0813">Transport</keyword>
<dbReference type="STRING" id="86259.A0A4Z1P1R8"/>
<evidence type="ECO:0000256" key="8">
    <source>
        <dbReference type="SAM" id="SignalP"/>
    </source>
</evidence>
<sequence>MKQHLTAILLSIYTGVLAQSDYDMPQPRAEGGGGSSGGSSSAPAVIVSPGLGLPRPSFDRALFNRIKLTHGVMAAMAFAAFFPLGAIAIRTKPGRFALFAHLGLQILAFAFFAVAVAMGMWMSATLEPFGADFWNEPHAIIGLTVFGLLAVQAILGIIHHLMYRRKGKRQVWSYAHVWNGRILITLGIINGGLGMQLASVSRAGKIAYGVCAGLIWVVWMVIAVISDFKEKPKADEKPVAESEVK</sequence>
<keyword evidence="5 7" id="KW-1133">Transmembrane helix</keyword>
<feature type="chain" id="PRO_5021257186" evidence="8">
    <location>
        <begin position="19"/>
        <end position="245"/>
    </location>
</feature>
<keyword evidence="8" id="KW-0732">Signal</keyword>
<dbReference type="GO" id="GO:0016020">
    <property type="term" value="C:membrane"/>
    <property type="evidence" value="ECO:0007669"/>
    <property type="project" value="UniProtKB-SubCell"/>
</dbReference>
<evidence type="ECO:0000256" key="3">
    <source>
        <dbReference type="ARBA" id="ARBA00022692"/>
    </source>
</evidence>
<evidence type="ECO:0000313" key="11">
    <source>
        <dbReference type="Proteomes" id="UP000298493"/>
    </source>
</evidence>
<keyword evidence="11" id="KW-1185">Reference proteome</keyword>
<feature type="transmembrane region" description="Helical" evidence="7">
    <location>
        <begin position="96"/>
        <end position="119"/>
    </location>
</feature>
<name>A0A4Z1P1R8_9PEZI</name>
<evidence type="ECO:0000256" key="4">
    <source>
        <dbReference type="ARBA" id="ARBA00022982"/>
    </source>
</evidence>
<organism evidence="10 11">
    <name type="scientific">Venturia nashicola</name>
    <dbReference type="NCBI Taxonomy" id="86259"/>
    <lineage>
        <taxon>Eukaryota</taxon>
        <taxon>Fungi</taxon>
        <taxon>Dikarya</taxon>
        <taxon>Ascomycota</taxon>
        <taxon>Pezizomycotina</taxon>
        <taxon>Dothideomycetes</taxon>
        <taxon>Pleosporomycetidae</taxon>
        <taxon>Venturiales</taxon>
        <taxon>Venturiaceae</taxon>
        <taxon>Venturia</taxon>
    </lineage>
</organism>
<dbReference type="AlphaFoldDB" id="A0A4Z1P1R8"/>
<keyword evidence="3 7" id="KW-0812">Transmembrane</keyword>
<protein>
    <submittedName>
        <fullName evidence="10">Cytochrome b2</fullName>
    </submittedName>
</protein>
<feature type="transmembrane region" description="Helical" evidence="7">
    <location>
        <begin position="68"/>
        <end position="89"/>
    </location>
</feature>
<feature type="signal peptide" evidence="8">
    <location>
        <begin position="1"/>
        <end position="18"/>
    </location>
</feature>
<evidence type="ECO:0000256" key="2">
    <source>
        <dbReference type="ARBA" id="ARBA00022448"/>
    </source>
</evidence>
<comment type="caution">
    <text evidence="10">The sequence shown here is derived from an EMBL/GenBank/DDBJ whole genome shotgun (WGS) entry which is preliminary data.</text>
</comment>
<reference evidence="10 11" key="1">
    <citation type="submission" date="2019-04" db="EMBL/GenBank/DDBJ databases">
        <title>High contiguity whole genome sequence and gene annotation resource for two Venturia nashicola isolates.</title>
        <authorList>
            <person name="Prokchorchik M."/>
            <person name="Won K."/>
            <person name="Lee Y."/>
            <person name="Choi E.D."/>
            <person name="Segonzac C."/>
            <person name="Sohn K.H."/>
        </authorList>
    </citation>
    <scope>NUCLEOTIDE SEQUENCE [LARGE SCALE GENOMIC DNA]</scope>
    <source>
        <strain evidence="10 11">PRI2</strain>
    </source>
</reference>
<accession>A0A4Z1P1R8</accession>
<evidence type="ECO:0000256" key="6">
    <source>
        <dbReference type="ARBA" id="ARBA00023136"/>
    </source>
</evidence>
<dbReference type="Proteomes" id="UP000298493">
    <property type="component" value="Unassembled WGS sequence"/>
</dbReference>
<evidence type="ECO:0000313" key="10">
    <source>
        <dbReference type="EMBL" id="TID15336.1"/>
    </source>
</evidence>
<dbReference type="PANTHER" id="PTHR47797">
    <property type="entry name" value="DEHYDROGENASE, PUTATIVE (AFU_ORTHOLOGUE AFUA_8G05805)-RELATED"/>
    <property type="match status" value="1"/>
</dbReference>
<feature type="transmembrane region" description="Helical" evidence="7">
    <location>
        <begin position="206"/>
        <end position="225"/>
    </location>
</feature>
<keyword evidence="4" id="KW-0249">Electron transport</keyword>
<dbReference type="SMART" id="SM00665">
    <property type="entry name" value="B561"/>
    <property type="match status" value="1"/>
</dbReference>
<comment type="subcellular location">
    <subcellularLocation>
        <location evidence="1">Membrane</location>
    </subcellularLocation>
</comment>